<keyword evidence="5 7" id="KW-0472">Membrane</keyword>
<feature type="transmembrane region" description="Helical" evidence="7">
    <location>
        <begin position="405"/>
        <end position="437"/>
    </location>
</feature>
<evidence type="ECO:0000256" key="4">
    <source>
        <dbReference type="ARBA" id="ARBA00022989"/>
    </source>
</evidence>
<reference evidence="8 9" key="1">
    <citation type="journal article" date="2017" name="ISME J.">
        <title>Energy and carbon metabolisms in a deep terrestrial subsurface fluid microbial community.</title>
        <authorList>
            <person name="Momper L."/>
            <person name="Jungbluth S.P."/>
            <person name="Lee M.D."/>
            <person name="Amend J.P."/>
        </authorList>
    </citation>
    <scope>NUCLEOTIDE SEQUENCE [LARGE SCALE GENOMIC DNA]</scope>
    <source>
        <strain evidence="8">SURF_17</strain>
    </source>
</reference>
<evidence type="ECO:0000256" key="3">
    <source>
        <dbReference type="ARBA" id="ARBA00022692"/>
    </source>
</evidence>
<evidence type="ECO:0000256" key="1">
    <source>
        <dbReference type="ARBA" id="ARBA00004141"/>
    </source>
</evidence>
<evidence type="ECO:0000256" key="2">
    <source>
        <dbReference type="ARBA" id="ARBA00007349"/>
    </source>
</evidence>
<feature type="transmembrane region" description="Helical" evidence="7">
    <location>
        <begin position="313"/>
        <end position="335"/>
    </location>
</feature>
<dbReference type="Pfam" id="PF00939">
    <property type="entry name" value="Na_sulph_symp"/>
    <property type="match status" value="1"/>
</dbReference>
<sequence length="518" mass="57513">MSEERGTYPGVATENREPHAPPDKRRLIPQEVYRSKVLRNVDWKRLFFVMLGIALFAVIYLSPQWPDAIDPLGEHFELTREGKAAIGLFALAVTWWVFEVIPIGVTSVAVAVIQALFLIRDPKVAFTDFMDPSVWFIFASLVIGMAFTRTGLTQRMAYKMLTLVGERTSMIYLGCFTMIAVLTLMMAHTAVAAAMFPLLMAIYSLYEEDTAPTKFGKGLFIGMAYVCGAGSIVTLLGAARGAVAIGFFRDMAGREVTFFELTYYMLPLGWVMIILLWTLTMLLYPPEKKVIPGLRDRVKVLSERLGPMKRTELLALTIVLAAILVLALRSFLPALRPLDKSAVMLMCTVLFFLLKILTVKDLEEIPWNIILLFGGAMSIGFCLWQTGAANWIAVEGLALLQNAHWFVFVMAIAFFVLIMTNFIMNVAAIAISMPVAFVMARYLGVSPEVIMFASLATAGMPFLVLVGAAPNAIAFESRQFSSAEFFRIGIPATIMLMAVLGIFIWLVWPLMGMPVLLQ</sequence>
<feature type="region of interest" description="Disordered" evidence="6">
    <location>
        <begin position="1"/>
        <end position="23"/>
    </location>
</feature>
<feature type="transmembrane region" description="Helical" evidence="7">
    <location>
        <begin position="449"/>
        <end position="473"/>
    </location>
</feature>
<gene>
    <name evidence="8" type="ORF">C4532_15135</name>
</gene>
<comment type="similarity">
    <text evidence="2">Belongs to the SLC13A/DASS transporter (TC 2.A.47) family. DIT1 subfamily.</text>
</comment>
<dbReference type="Proteomes" id="UP000285961">
    <property type="component" value="Unassembled WGS sequence"/>
</dbReference>
<dbReference type="PANTHER" id="PTHR10283">
    <property type="entry name" value="SOLUTE CARRIER FAMILY 13 MEMBER"/>
    <property type="match status" value="1"/>
</dbReference>
<dbReference type="AlphaFoldDB" id="A0A419ET95"/>
<evidence type="ECO:0000256" key="7">
    <source>
        <dbReference type="SAM" id="Phobius"/>
    </source>
</evidence>
<keyword evidence="4 7" id="KW-1133">Transmembrane helix</keyword>
<feature type="transmembrane region" description="Helical" evidence="7">
    <location>
        <begin position="365"/>
        <end position="384"/>
    </location>
</feature>
<protein>
    <submittedName>
        <fullName evidence="8">SLC13/DASS family transporter</fullName>
    </submittedName>
</protein>
<comment type="subcellular location">
    <subcellularLocation>
        <location evidence="1">Membrane</location>
        <topology evidence="1">Multi-pass membrane protein</topology>
    </subcellularLocation>
</comment>
<name>A0A419ET95_9BACT</name>
<evidence type="ECO:0000256" key="6">
    <source>
        <dbReference type="SAM" id="MobiDB-lite"/>
    </source>
</evidence>
<feature type="transmembrane region" description="Helical" evidence="7">
    <location>
        <begin position="485"/>
        <end position="508"/>
    </location>
</feature>
<evidence type="ECO:0000313" key="9">
    <source>
        <dbReference type="Proteomes" id="UP000285961"/>
    </source>
</evidence>
<feature type="transmembrane region" description="Helical" evidence="7">
    <location>
        <begin position="218"/>
        <end position="249"/>
    </location>
</feature>
<proteinExistence type="inferred from homology"/>
<comment type="caution">
    <text evidence="8">The sequence shown here is derived from an EMBL/GenBank/DDBJ whole genome shotgun (WGS) entry which is preliminary data.</text>
</comment>
<feature type="transmembrane region" description="Helical" evidence="7">
    <location>
        <begin position="261"/>
        <end position="284"/>
    </location>
</feature>
<feature type="transmembrane region" description="Helical" evidence="7">
    <location>
        <begin position="173"/>
        <end position="206"/>
    </location>
</feature>
<dbReference type="PANTHER" id="PTHR10283:SF92">
    <property type="entry name" value="LOW-AFFINITY PHOSPHATE TRANSPORTER PHO91"/>
    <property type="match status" value="1"/>
</dbReference>
<dbReference type="InterPro" id="IPR030676">
    <property type="entry name" value="CitT-rel"/>
</dbReference>
<evidence type="ECO:0000256" key="5">
    <source>
        <dbReference type="ARBA" id="ARBA00023136"/>
    </source>
</evidence>
<dbReference type="GO" id="GO:0005315">
    <property type="term" value="F:phosphate transmembrane transporter activity"/>
    <property type="evidence" value="ECO:0007669"/>
    <property type="project" value="TreeGrafter"/>
</dbReference>
<dbReference type="InterPro" id="IPR001898">
    <property type="entry name" value="SLC13A/DASS"/>
</dbReference>
<dbReference type="EMBL" id="QZKI01000109">
    <property type="protein sequence ID" value="RJP67044.1"/>
    <property type="molecule type" value="Genomic_DNA"/>
</dbReference>
<dbReference type="GO" id="GO:0005886">
    <property type="term" value="C:plasma membrane"/>
    <property type="evidence" value="ECO:0007669"/>
    <property type="project" value="TreeGrafter"/>
</dbReference>
<feature type="transmembrane region" description="Helical" evidence="7">
    <location>
        <begin position="46"/>
        <end position="63"/>
    </location>
</feature>
<evidence type="ECO:0000313" key="8">
    <source>
        <dbReference type="EMBL" id="RJP67044.1"/>
    </source>
</evidence>
<feature type="transmembrane region" description="Helical" evidence="7">
    <location>
        <begin position="342"/>
        <end position="359"/>
    </location>
</feature>
<accession>A0A419ET95</accession>
<feature type="transmembrane region" description="Helical" evidence="7">
    <location>
        <begin position="133"/>
        <end position="152"/>
    </location>
</feature>
<feature type="compositionally biased region" description="Basic and acidic residues" evidence="6">
    <location>
        <begin position="14"/>
        <end position="23"/>
    </location>
</feature>
<dbReference type="NCBIfam" id="TIGR00785">
    <property type="entry name" value="dass"/>
    <property type="match status" value="1"/>
</dbReference>
<dbReference type="PIRSF" id="PIRSF002457">
    <property type="entry name" value="DASS"/>
    <property type="match status" value="1"/>
</dbReference>
<dbReference type="CDD" id="cd01115">
    <property type="entry name" value="SLC13_permease"/>
    <property type="match status" value="1"/>
</dbReference>
<organism evidence="8 9">
    <name type="scientific">Candidatus Abyssobacteria bacterium SURF_17</name>
    <dbReference type="NCBI Taxonomy" id="2093361"/>
    <lineage>
        <taxon>Bacteria</taxon>
        <taxon>Pseudomonadati</taxon>
        <taxon>Candidatus Hydrogenedentota</taxon>
        <taxon>Candidatus Abyssobacteria</taxon>
    </lineage>
</organism>
<keyword evidence="3 7" id="KW-0812">Transmembrane</keyword>
<feature type="transmembrane region" description="Helical" evidence="7">
    <location>
        <begin position="84"/>
        <end position="113"/>
    </location>
</feature>